<dbReference type="Pfam" id="PF20421">
    <property type="entry name" value="DHR-2_Lobe_C"/>
    <property type="match status" value="1"/>
</dbReference>
<sequence>VNAGPLSYAQAFTHPEQKKRYGDDVMLNSELAFRKLMSVCEKALQLNGIVIAGDQQTYHEVLLSSFEAVHERLSGFFGKSLCLILYVILQQLIQNPIDVSNKISGFQFRDVQFQETTGEGQKSTIRVLDTINGVTATS</sequence>
<dbReference type="InterPro" id="IPR046773">
    <property type="entry name" value="DOCKER_Lobe_C"/>
</dbReference>
<dbReference type="EMBL" id="JAHQIW010004326">
    <property type="protein sequence ID" value="KAJ1361961.1"/>
    <property type="molecule type" value="Genomic_DNA"/>
</dbReference>
<comment type="similarity">
    <text evidence="1">Belongs to the DOCK family.</text>
</comment>
<name>A0AAD5QW54_PARTN</name>
<reference evidence="3" key="1">
    <citation type="submission" date="2021-06" db="EMBL/GenBank/DDBJ databases">
        <title>Parelaphostrongylus tenuis whole genome reference sequence.</title>
        <authorList>
            <person name="Garwood T.J."/>
            <person name="Larsen P.A."/>
            <person name="Fountain-Jones N.M."/>
            <person name="Garbe J.R."/>
            <person name="Macchietto M.G."/>
            <person name="Kania S.A."/>
            <person name="Gerhold R.W."/>
            <person name="Richards J.E."/>
            <person name="Wolf T.M."/>
        </authorList>
    </citation>
    <scope>NUCLEOTIDE SEQUENCE</scope>
    <source>
        <strain evidence="3">MNPRO001-30</strain>
        <tissue evidence="3">Meninges</tissue>
    </source>
</reference>
<keyword evidence="4" id="KW-1185">Reference proteome</keyword>
<evidence type="ECO:0000256" key="1">
    <source>
        <dbReference type="PROSITE-ProRule" id="PRU00984"/>
    </source>
</evidence>
<evidence type="ECO:0000313" key="4">
    <source>
        <dbReference type="Proteomes" id="UP001196413"/>
    </source>
</evidence>
<protein>
    <recommendedName>
        <fullName evidence="2">DOCKER domain-containing protein</fullName>
    </recommendedName>
</protein>
<dbReference type="InterPro" id="IPR043162">
    <property type="entry name" value="DOCK_C_lobe_C"/>
</dbReference>
<proteinExistence type="inferred from homology"/>
<feature type="non-terminal residue" evidence="3">
    <location>
        <position position="1"/>
    </location>
</feature>
<evidence type="ECO:0000259" key="2">
    <source>
        <dbReference type="PROSITE" id="PS51651"/>
    </source>
</evidence>
<gene>
    <name evidence="3" type="ORF">KIN20_021355</name>
</gene>
<organism evidence="3 4">
    <name type="scientific">Parelaphostrongylus tenuis</name>
    <name type="common">Meningeal worm</name>
    <dbReference type="NCBI Taxonomy" id="148309"/>
    <lineage>
        <taxon>Eukaryota</taxon>
        <taxon>Metazoa</taxon>
        <taxon>Ecdysozoa</taxon>
        <taxon>Nematoda</taxon>
        <taxon>Chromadorea</taxon>
        <taxon>Rhabditida</taxon>
        <taxon>Rhabditina</taxon>
        <taxon>Rhabditomorpha</taxon>
        <taxon>Strongyloidea</taxon>
        <taxon>Metastrongylidae</taxon>
        <taxon>Parelaphostrongylus</taxon>
    </lineage>
</organism>
<dbReference type="PROSITE" id="PS51651">
    <property type="entry name" value="DOCKER"/>
    <property type="match status" value="1"/>
</dbReference>
<evidence type="ECO:0000313" key="3">
    <source>
        <dbReference type="EMBL" id="KAJ1361961.1"/>
    </source>
</evidence>
<accession>A0AAD5QW54</accession>
<comment type="caution">
    <text evidence="3">The sequence shown here is derived from an EMBL/GenBank/DDBJ whole genome shotgun (WGS) entry which is preliminary data.</text>
</comment>
<dbReference type="Proteomes" id="UP001196413">
    <property type="component" value="Unassembled WGS sequence"/>
</dbReference>
<dbReference type="InterPro" id="IPR027357">
    <property type="entry name" value="DOCKER_dom"/>
</dbReference>
<dbReference type="AlphaFoldDB" id="A0AAD5QW54"/>
<dbReference type="Gene3D" id="1.20.58.740">
    <property type="match status" value="1"/>
</dbReference>
<feature type="domain" description="DOCKER" evidence="2">
    <location>
        <begin position="1"/>
        <end position="82"/>
    </location>
</feature>